<reference evidence="2" key="1">
    <citation type="submission" date="2022-11" db="EMBL/GenBank/DDBJ databases">
        <title>Minimal conservation of predation-associated metabolite biosynthetic gene clusters underscores biosynthetic potential of Myxococcota including descriptions for ten novel species: Archangium lansinium sp. nov., Myxococcus landrumus sp. nov., Nannocystis bai.</title>
        <authorList>
            <person name="Ahearne A."/>
            <person name="Stevens C."/>
            <person name="Dowd S."/>
        </authorList>
    </citation>
    <scope>NUCLEOTIDE SEQUENCE</scope>
    <source>
        <strain evidence="2">Fl3</strain>
    </source>
</reference>
<dbReference type="RefSeq" id="WP_269038722.1">
    <property type="nucleotide sequence ID" value="NZ_CP114040.1"/>
</dbReference>
<name>A0ABY7HBI5_9BACT</name>
<protein>
    <submittedName>
        <fullName evidence="2">Uncharacterized protein</fullName>
    </submittedName>
</protein>
<gene>
    <name evidence="2" type="ORF">O0S08_09510</name>
</gene>
<evidence type="ECO:0000313" key="3">
    <source>
        <dbReference type="Proteomes" id="UP001164459"/>
    </source>
</evidence>
<feature type="region of interest" description="Disordered" evidence="1">
    <location>
        <begin position="82"/>
        <end position="145"/>
    </location>
</feature>
<dbReference type="Proteomes" id="UP001164459">
    <property type="component" value="Chromosome"/>
</dbReference>
<evidence type="ECO:0000313" key="2">
    <source>
        <dbReference type="EMBL" id="WAS96384.1"/>
    </source>
</evidence>
<keyword evidence="3" id="KW-1185">Reference proteome</keyword>
<feature type="compositionally biased region" description="Low complexity" evidence="1">
    <location>
        <begin position="98"/>
        <end position="135"/>
    </location>
</feature>
<organism evidence="2 3">
    <name type="scientific">Nannocystis punicea</name>
    <dbReference type="NCBI Taxonomy" id="2995304"/>
    <lineage>
        <taxon>Bacteria</taxon>
        <taxon>Pseudomonadati</taxon>
        <taxon>Myxococcota</taxon>
        <taxon>Polyangia</taxon>
        <taxon>Nannocystales</taxon>
        <taxon>Nannocystaceae</taxon>
        <taxon>Nannocystis</taxon>
    </lineage>
</organism>
<dbReference type="EMBL" id="CP114040">
    <property type="protein sequence ID" value="WAS96384.1"/>
    <property type="molecule type" value="Genomic_DNA"/>
</dbReference>
<evidence type="ECO:0000256" key="1">
    <source>
        <dbReference type="SAM" id="MobiDB-lite"/>
    </source>
</evidence>
<accession>A0ABY7HBI5</accession>
<proteinExistence type="predicted"/>
<sequence>MGQGAVVLLGDPMEPSPHVRLDLDRRAPTELATPRAAGALREAGAIEAWRRLPSALRWSVPSARSGRALIVAGLVACNEPTDNASGFTTPPITTAPVSTTSGDASSGSSGSSSTTTSAGSGGDSESSAAASSSTTMVWDMGPPPDFDTGPPVGCQGKIDFLFIISRHGFMKPHQDKLIAAFPQFIETIQSQFSDFDVQILVTDTEPEWGSPACDDDCPDPCVEAPDYPCDYWPTTCDTTMGAGIVMNVGQYTTNTPCLDGSRRYITADTLNIPATFECLARVGTVGYNLIGNALVAAMSPKLNKIGGCNEGFIREDALLMVSIIGPGDTAGGPATSSGTWQEWMQAVVARKNGDLDAVVMLALTDDCTGLTDPDYRLCRMVPEFPHSMLELLTSPDYGSIFKDAAALAIETCNSFVPG</sequence>
<feature type="compositionally biased region" description="Polar residues" evidence="1">
    <location>
        <begin position="82"/>
        <end position="97"/>
    </location>
</feature>